<evidence type="ECO:0000256" key="2">
    <source>
        <dbReference type="ARBA" id="ARBA00023034"/>
    </source>
</evidence>
<comment type="subcellular location">
    <subcellularLocation>
        <location evidence="1">Golgi apparatus</location>
    </subcellularLocation>
</comment>
<protein>
    <recommendedName>
        <fullName evidence="6">Vesicle tethering protein Uso1/P115-like head domain-containing protein</fullName>
    </recommendedName>
</protein>
<dbReference type="PANTHER" id="PTHR10013">
    <property type="entry name" value="GENERAL VESICULAR TRANSPORT FACTOR P115"/>
    <property type="match status" value="1"/>
</dbReference>
<dbReference type="InterPro" id="IPR011989">
    <property type="entry name" value="ARM-like"/>
</dbReference>
<keyword evidence="3 4" id="KW-0175">Coiled coil</keyword>
<dbReference type="GeneID" id="20808536"/>
<evidence type="ECO:0000256" key="5">
    <source>
        <dbReference type="SAM" id="MobiDB-lite"/>
    </source>
</evidence>
<gene>
    <name evidence="7" type="ORF">H257_06540</name>
</gene>
<proteinExistence type="predicted"/>
<dbReference type="AlphaFoldDB" id="W4GLF1"/>
<feature type="region of interest" description="Disordered" evidence="5">
    <location>
        <begin position="16"/>
        <end position="77"/>
    </location>
</feature>
<dbReference type="RefSeq" id="XP_009830100.1">
    <property type="nucleotide sequence ID" value="XM_009831798.1"/>
</dbReference>
<dbReference type="GO" id="GO:0006886">
    <property type="term" value="P:intracellular protein transport"/>
    <property type="evidence" value="ECO:0007669"/>
    <property type="project" value="InterPro"/>
</dbReference>
<feature type="coiled-coil region" evidence="4">
    <location>
        <begin position="878"/>
        <end position="958"/>
    </location>
</feature>
<feature type="compositionally biased region" description="Basic and acidic residues" evidence="5">
    <location>
        <begin position="372"/>
        <end position="385"/>
    </location>
</feature>
<dbReference type="InterPro" id="IPR016024">
    <property type="entry name" value="ARM-type_fold"/>
</dbReference>
<feature type="region of interest" description="Disordered" evidence="5">
    <location>
        <begin position="321"/>
        <end position="344"/>
    </location>
</feature>
<evidence type="ECO:0000256" key="4">
    <source>
        <dbReference type="SAM" id="Coils"/>
    </source>
</evidence>
<dbReference type="GO" id="GO:0005783">
    <property type="term" value="C:endoplasmic reticulum"/>
    <property type="evidence" value="ECO:0007669"/>
    <property type="project" value="TreeGrafter"/>
</dbReference>
<dbReference type="GO" id="GO:0000139">
    <property type="term" value="C:Golgi membrane"/>
    <property type="evidence" value="ECO:0007669"/>
    <property type="project" value="InterPro"/>
</dbReference>
<evidence type="ECO:0000313" key="7">
    <source>
        <dbReference type="EMBL" id="ETV80176.1"/>
    </source>
</evidence>
<dbReference type="InterPro" id="IPR024095">
    <property type="entry name" value="Vesicle_P115"/>
</dbReference>
<dbReference type="GO" id="GO:0005795">
    <property type="term" value="C:Golgi stack"/>
    <property type="evidence" value="ECO:0007669"/>
    <property type="project" value="TreeGrafter"/>
</dbReference>
<sequence length="1115" mass="122794">MINIMKRFVESSVSQALHEGTQDADSAASAATEPGTTSAPFSALDPPRSNDRSTPQGAPPSRERTASSSSDPTMRRTVPKADLVMAIERFQYAMLLAERKTAVTQLQKLWVEADIPDDAHRLIIPVILNALVTDPRDTELMEAMLELMQSIVSTNPSNASILLQEPHALDTILGLMQDPSPWIRGPTVQLIKKVQDGDSASFATHILACQEGLRLLLEVVEDKREHIRDTAVQILLSMTLNQSPLTLRHVQQFLAFEDGFTRLFQIVDLELEGHGLDSAVLVDCLHVIVNMVRNNTMSQSLLRETPFVPVLFPLLLDAGLPSPDQPNHHPAPLEDDDEGNQPSSTGLRTTLDILLCLVGPVYPNTPPEELDEVARRDQTKRQEERSAVQAHLAQLPDVVAAVGEVACHGVTEADRMHALQVLHLLCEDNEAHQLVALTWTSMTTSPSYVLSMCLRLDVHHEETPLGASARTLLDGVWHNDLAKISILQHIHAPPPPPLETGPIEPVGQVLVKTMATTLDAMVQQSTATLSLTPKDAAKVVWKCCGRWRSLLHNSECKQLALRVPAPHATQAVSGSCFLNACVQWVMELPRSKATYPVFIALFHVILCWVHGCGPAIHEIVTSIPTLTFLCTTIGHISTSLSGGDDASHVEVELAGLSAMVLGVCLDGLDGKIIPLTKEQLLGLITRQIGLQKFTDAFGRMQQLASFQNSKRSGGVDGMSAVYDKGFVQWFKHVADATRVGILHVYMGNGTSSAAVGDDSRSKAYMDLIRMQDEQLEALRDQVTHLTTRGATSSCQATKNPLADDLAAAHNQIAELKLAQDRNETRIRGLTTANDLVERELQRKDAALKKLLHAEAATTTTTLEMAPALTDLSKGLHRSEEQELRVDQLENDVRRLTRQLQQKEDALDAARATIDMLSAHQAIAVGHKEEQEHATSNDNDTLERRVEALEKELREAHDSHTMTVSTLVARHEQATTQWQADATNNLNQALQSQARDLAIAHETQRTAWHATRIKMETELHRLENVFDQLHHESEKRLQLEAQVSRLEAVNAAHDRVVDNSHDVEPPQEVLMLVGSLEIQCRSFRDVLEQVLGPEGVSKALQLSQDRGAVPFWSSSC</sequence>
<dbReference type="SUPFAM" id="SSF48371">
    <property type="entry name" value="ARM repeat"/>
    <property type="match status" value="1"/>
</dbReference>
<dbReference type="OrthoDB" id="198977at2759"/>
<evidence type="ECO:0000256" key="1">
    <source>
        <dbReference type="ARBA" id="ARBA00004555"/>
    </source>
</evidence>
<reference evidence="7" key="1">
    <citation type="submission" date="2013-12" db="EMBL/GenBank/DDBJ databases">
        <title>The Genome Sequence of Aphanomyces astaci APO3.</title>
        <authorList>
            <consortium name="The Broad Institute Genomics Platform"/>
            <person name="Russ C."/>
            <person name="Tyler B."/>
            <person name="van West P."/>
            <person name="Dieguez-Uribeondo J."/>
            <person name="Young S.K."/>
            <person name="Zeng Q."/>
            <person name="Gargeya S."/>
            <person name="Fitzgerald M."/>
            <person name="Abouelleil A."/>
            <person name="Alvarado L."/>
            <person name="Chapman S.B."/>
            <person name="Gainer-Dewar J."/>
            <person name="Goldberg J."/>
            <person name="Griggs A."/>
            <person name="Gujja S."/>
            <person name="Hansen M."/>
            <person name="Howarth C."/>
            <person name="Imamovic A."/>
            <person name="Ireland A."/>
            <person name="Larimer J."/>
            <person name="McCowan C."/>
            <person name="Murphy C."/>
            <person name="Pearson M."/>
            <person name="Poon T.W."/>
            <person name="Priest M."/>
            <person name="Roberts A."/>
            <person name="Saif S."/>
            <person name="Shea T."/>
            <person name="Sykes S."/>
            <person name="Wortman J."/>
            <person name="Nusbaum C."/>
            <person name="Birren B."/>
        </authorList>
    </citation>
    <scope>NUCLEOTIDE SEQUENCE [LARGE SCALE GENOMIC DNA]</scope>
    <source>
        <strain evidence="7">APO3</strain>
    </source>
</reference>
<dbReference type="Pfam" id="PF04869">
    <property type="entry name" value="Uso1_p115_head"/>
    <property type="match status" value="1"/>
</dbReference>
<accession>W4GLF1</accession>
<dbReference type="VEuPathDB" id="FungiDB:H257_06540"/>
<name>W4GLF1_APHAT</name>
<dbReference type="GO" id="GO:0048211">
    <property type="term" value="P:Golgi vesicle docking"/>
    <property type="evidence" value="ECO:0007669"/>
    <property type="project" value="TreeGrafter"/>
</dbReference>
<dbReference type="GO" id="GO:0012507">
    <property type="term" value="C:ER to Golgi transport vesicle membrane"/>
    <property type="evidence" value="ECO:0007669"/>
    <property type="project" value="TreeGrafter"/>
</dbReference>
<dbReference type="GO" id="GO:0006888">
    <property type="term" value="P:endoplasmic reticulum to Golgi vesicle-mediated transport"/>
    <property type="evidence" value="ECO:0007669"/>
    <property type="project" value="TreeGrafter"/>
</dbReference>
<keyword evidence="2" id="KW-0333">Golgi apparatus</keyword>
<feature type="region of interest" description="Disordered" evidence="5">
    <location>
        <begin position="366"/>
        <end position="385"/>
    </location>
</feature>
<evidence type="ECO:0000256" key="3">
    <source>
        <dbReference type="ARBA" id="ARBA00023054"/>
    </source>
</evidence>
<dbReference type="PANTHER" id="PTHR10013:SF0">
    <property type="entry name" value="GENERAL VESICULAR TRANSPORT FACTOR P115"/>
    <property type="match status" value="1"/>
</dbReference>
<feature type="domain" description="Vesicle tethering protein Uso1/P115-like head" evidence="6">
    <location>
        <begin position="550"/>
        <end position="732"/>
    </location>
</feature>
<dbReference type="EMBL" id="KI913126">
    <property type="protein sequence ID" value="ETV80176.1"/>
    <property type="molecule type" value="Genomic_DNA"/>
</dbReference>
<dbReference type="GO" id="GO:0048280">
    <property type="term" value="P:vesicle fusion with Golgi apparatus"/>
    <property type="evidence" value="ECO:0007669"/>
    <property type="project" value="InterPro"/>
</dbReference>
<evidence type="ECO:0000259" key="6">
    <source>
        <dbReference type="Pfam" id="PF04869"/>
    </source>
</evidence>
<organism evidence="7">
    <name type="scientific">Aphanomyces astaci</name>
    <name type="common">Crayfish plague agent</name>
    <dbReference type="NCBI Taxonomy" id="112090"/>
    <lineage>
        <taxon>Eukaryota</taxon>
        <taxon>Sar</taxon>
        <taxon>Stramenopiles</taxon>
        <taxon>Oomycota</taxon>
        <taxon>Saprolegniomycetes</taxon>
        <taxon>Saprolegniales</taxon>
        <taxon>Verrucalvaceae</taxon>
        <taxon>Aphanomyces</taxon>
    </lineage>
</organism>
<dbReference type="InterPro" id="IPR006953">
    <property type="entry name" value="Vesicle_Uso1_P115_head"/>
</dbReference>
<dbReference type="Gene3D" id="1.25.10.10">
    <property type="entry name" value="Leucine-rich Repeat Variant"/>
    <property type="match status" value="1"/>
</dbReference>
<dbReference type="STRING" id="112090.W4GLF1"/>